<proteinExistence type="predicted"/>
<evidence type="ECO:0000313" key="1">
    <source>
        <dbReference type="EMBL" id="KAK7334988.1"/>
    </source>
</evidence>
<evidence type="ECO:0000313" key="2">
    <source>
        <dbReference type="Proteomes" id="UP001374584"/>
    </source>
</evidence>
<dbReference type="EMBL" id="JAYMYR010000010">
    <property type="protein sequence ID" value="KAK7334988.1"/>
    <property type="molecule type" value="Genomic_DNA"/>
</dbReference>
<keyword evidence="2" id="KW-1185">Reference proteome</keyword>
<dbReference type="AlphaFoldDB" id="A0AAN9LKF0"/>
<dbReference type="Proteomes" id="UP001374584">
    <property type="component" value="Unassembled WGS sequence"/>
</dbReference>
<sequence length="148" mass="16346">MMSSKNMEKTIKETKELITTPTSTALSQARTMVMDWATVAKKNLTLDQQTCLVMSMLAGQCNPYNFDLILFGYTLKSEQNVNDMKNVANAIQEMINGSLAVKERSVSCPASADTLRTHKAHAVIDHEVDPVDYQPEGVGKKKQPAPAR</sequence>
<name>A0AAN9LKF0_PHACN</name>
<protein>
    <submittedName>
        <fullName evidence="1">Uncharacterized protein</fullName>
    </submittedName>
</protein>
<organism evidence="1 2">
    <name type="scientific">Phaseolus coccineus</name>
    <name type="common">Scarlet runner bean</name>
    <name type="synonym">Phaseolus multiflorus</name>
    <dbReference type="NCBI Taxonomy" id="3886"/>
    <lineage>
        <taxon>Eukaryota</taxon>
        <taxon>Viridiplantae</taxon>
        <taxon>Streptophyta</taxon>
        <taxon>Embryophyta</taxon>
        <taxon>Tracheophyta</taxon>
        <taxon>Spermatophyta</taxon>
        <taxon>Magnoliopsida</taxon>
        <taxon>eudicotyledons</taxon>
        <taxon>Gunneridae</taxon>
        <taxon>Pentapetalae</taxon>
        <taxon>rosids</taxon>
        <taxon>fabids</taxon>
        <taxon>Fabales</taxon>
        <taxon>Fabaceae</taxon>
        <taxon>Papilionoideae</taxon>
        <taxon>50 kb inversion clade</taxon>
        <taxon>NPAAA clade</taxon>
        <taxon>indigoferoid/millettioid clade</taxon>
        <taxon>Phaseoleae</taxon>
        <taxon>Phaseolus</taxon>
    </lineage>
</organism>
<comment type="caution">
    <text evidence="1">The sequence shown here is derived from an EMBL/GenBank/DDBJ whole genome shotgun (WGS) entry which is preliminary data.</text>
</comment>
<gene>
    <name evidence="1" type="ORF">VNO80_26757</name>
</gene>
<reference evidence="1 2" key="1">
    <citation type="submission" date="2024-01" db="EMBL/GenBank/DDBJ databases">
        <title>The genomes of 5 underutilized Papilionoideae crops provide insights into root nodulation and disease resistanc.</title>
        <authorList>
            <person name="Jiang F."/>
        </authorList>
    </citation>
    <scope>NUCLEOTIDE SEQUENCE [LARGE SCALE GENOMIC DNA]</scope>
    <source>
        <strain evidence="1">JINMINGXINNONG_FW02</strain>
        <tissue evidence="1">Leaves</tissue>
    </source>
</reference>
<accession>A0AAN9LKF0</accession>